<dbReference type="RefSeq" id="WP_168980838.1">
    <property type="nucleotide sequence ID" value="NZ_JABAGD010000001.1"/>
</dbReference>
<organism evidence="10 11">
    <name type="scientific">Clostridium beijerinckii</name>
    <name type="common">Clostridium MP</name>
    <dbReference type="NCBI Taxonomy" id="1520"/>
    <lineage>
        <taxon>Bacteria</taxon>
        <taxon>Bacillati</taxon>
        <taxon>Bacillota</taxon>
        <taxon>Clostridia</taxon>
        <taxon>Eubacteriales</taxon>
        <taxon>Clostridiaceae</taxon>
        <taxon>Clostridium</taxon>
    </lineage>
</organism>
<dbReference type="Proteomes" id="UP000587880">
    <property type="component" value="Unassembled WGS sequence"/>
</dbReference>
<feature type="transmembrane region" description="Helical" evidence="8">
    <location>
        <begin position="373"/>
        <end position="394"/>
    </location>
</feature>
<keyword evidence="6 8" id="KW-1133">Transmembrane helix</keyword>
<evidence type="ECO:0000256" key="5">
    <source>
        <dbReference type="ARBA" id="ARBA00022692"/>
    </source>
</evidence>
<keyword evidence="4" id="KW-0997">Cell inner membrane</keyword>
<evidence type="ECO:0000256" key="6">
    <source>
        <dbReference type="ARBA" id="ARBA00022989"/>
    </source>
</evidence>
<dbReference type="InterPro" id="IPR042094">
    <property type="entry name" value="T2SS_GspF_sf"/>
</dbReference>
<evidence type="ECO:0000313" key="10">
    <source>
        <dbReference type="EMBL" id="NMF03345.1"/>
    </source>
</evidence>
<evidence type="ECO:0000256" key="8">
    <source>
        <dbReference type="SAM" id="Phobius"/>
    </source>
</evidence>
<evidence type="ECO:0000256" key="1">
    <source>
        <dbReference type="ARBA" id="ARBA00004429"/>
    </source>
</evidence>
<evidence type="ECO:0000256" key="7">
    <source>
        <dbReference type="ARBA" id="ARBA00023136"/>
    </source>
</evidence>
<evidence type="ECO:0000256" key="3">
    <source>
        <dbReference type="ARBA" id="ARBA00022475"/>
    </source>
</evidence>
<dbReference type="Gene3D" id="1.20.81.30">
    <property type="entry name" value="Type II secretion system (T2SS), domain F"/>
    <property type="match status" value="2"/>
</dbReference>
<keyword evidence="7 8" id="KW-0472">Membrane</keyword>
<reference evidence="10 11" key="1">
    <citation type="submission" date="2020-04" db="EMBL/GenBank/DDBJ databases">
        <authorList>
            <person name="Hitch T.C.A."/>
            <person name="Wylensek D."/>
            <person name="Clavel T."/>
        </authorList>
    </citation>
    <scope>NUCLEOTIDE SEQUENCE [LARGE SCALE GENOMIC DNA]</scope>
    <source>
        <strain evidence="10 11">WB01_NA02</strain>
    </source>
</reference>
<dbReference type="FunFam" id="1.20.81.30:FF:000001">
    <property type="entry name" value="Type II secretion system protein F"/>
    <property type="match status" value="2"/>
</dbReference>
<dbReference type="InterPro" id="IPR018076">
    <property type="entry name" value="T2SS_GspF_dom"/>
</dbReference>
<evidence type="ECO:0000313" key="11">
    <source>
        <dbReference type="Proteomes" id="UP000587880"/>
    </source>
</evidence>
<keyword evidence="5 8" id="KW-0812">Transmembrane</keyword>
<keyword evidence="3" id="KW-1003">Cell membrane</keyword>
<comment type="caution">
    <text evidence="10">The sequence shown here is derived from an EMBL/GenBank/DDBJ whole genome shotgun (WGS) entry which is preliminary data.</text>
</comment>
<protein>
    <submittedName>
        <fullName evidence="10">Type II secretion system F family protein</fullName>
    </submittedName>
</protein>
<dbReference type="AlphaFoldDB" id="A0A7X9SK73"/>
<name>A0A7X9SK73_CLOBE</name>
<dbReference type="EMBL" id="JABAGD010000001">
    <property type="protein sequence ID" value="NMF03345.1"/>
    <property type="molecule type" value="Genomic_DNA"/>
</dbReference>
<dbReference type="PANTHER" id="PTHR30012:SF0">
    <property type="entry name" value="TYPE II SECRETION SYSTEM PROTEIN F-RELATED"/>
    <property type="match status" value="1"/>
</dbReference>
<feature type="domain" description="Type II secretion system protein GspF" evidence="9">
    <location>
        <begin position="270"/>
        <end position="392"/>
    </location>
</feature>
<comment type="similarity">
    <text evidence="2">Belongs to the GSP F family.</text>
</comment>
<dbReference type="Pfam" id="PF00482">
    <property type="entry name" value="T2SSF"/>
    <property type="match status" value="2"/>
</dbReference>
<accession>A0A7X9SK73</accession>
<comment type="subcellular location">
    <subcellularLocation>
        <location evidence="1">Cell inner membrane</location>
        <topology evidence="1">Multi-pass membrane protein</topology>
    </subcellularLocation>
</comment>
<dbReference type="PANTHER" id="PTHR30012">
    <property type="entry name" value="GENERAL SECRETION PATHWAY PROTEIN"/>
    <property type="match status" value="1"/>
</dbReference>
<sequence>MAKFKYRAMNSNREKIVGTHEADSKNEVIDYISSNGYYPLKVEEVVTSANVEIKLSKKVTLKDIAVFCRQFYTMLNSGVPILTCLDILSKQVQNQKLRNAVIEIKGDIERGGVLSDSMKKHLDVFPELLVNLIGSGEASGTLESIMLRMSSHYEKENKINNKVKNAMIYPIILSIVAFSSVTFILTYVMPTFMSIFEQTGTKLPWTTILIINLSNFLKNNIIEIVITIALISIILGYYSKTENGQLLGSKLRLKLPILKKLNQMIIVSRFTRTLSTLLASGLSLIESLKIVSTVVGNKIAESAVLKVRENVISGESIYSSMLETNIFPEMLSSMIKIGEETGALDDILNKTADFYDDELEETIQLTVSLMEPILIVVMGIVIGFVIISIMVPMFDAYSKI</sequence>
<feature type="transmembrane region" description="Helical" evidence="8">
    <location>
        <begin position="221"/>
        <end position="238"/>
    </location>
</feature>
<dbReference type="PRINTS" id="PR00812">
    <property type="entry name" value="BCTERIALGSPF"/>
</dbReference>
<feature type="transmembrane region" description="Helical" evidence="8">
    <location>
        <begin position="167"/>
        <end position="189"/>
    </location>
</feature>
<proteinExistence type="inferred from homology"/>
<evidence type="ECO:0000256" key="4">
    <source>
        <dbReference type="ARBA" id="ARBA00022519"/>
    </source>
</evidence>
<dbReference type="InterPro" id="IPR003004">
    <property type="entry name" value="GspF/PilC"/>
</dbReference>
<gene>
    <name evidence="10" type="ORF">HF849_01065</name>
</gene>
<evidence type="ECO:0000256" key="2">
    <source>
        <dbReference type="ARBA" id="ARBA00005745"/>
    </source>
</evidence>
<dbReference type="GO" id="GO:0005886">
    <property type="term" value="C:plasma membrane"/>
    <property type="evidence" value="ECO:0007669"/>
    <property type="project" value="UniProtKB-SubCell"/>
</dbReference>
<evidence type="ECO:0000259" key="9">
    <source>
        <dbReference type="Pfam" id="PF00482"/>
    </source>
</evidence>
<feature type="domain" description="Type II secretion system protein GspF" evidence="9">
    <location>
        <begin position="67"/>
        <end position="190"/>
    </location>
</feature>